<feature type="domain" description="Methylguanine DNA methyltransferase ribonuclease-like" evidence="10">
    <location>
        <begin position="4"/>
        <end position="66"/>
    </location>
</feature>
<evidence type="ECO:0000256" key="4">
    <source>
        <dbReference type="ARBA" id="ARBA00022679"/>
    </source>
</evidence>
<accession>A0ABV1GDT5</accession>
<dbReference type="PANTHER" id="PTHR10815">
    <property type="entry name" value="METHYLATED-DNA--PROTEIN-CYSTEINE METHYLTRANSFERASE"/>
    <property type="match status" value="1"/>
</dbReference>
<dbReference type="SUPFAM" id="SSF53155">
    <property type="entry name" value="Methylated DNA-protein cysteine methyltransferase domain"/>
    <property type="match status" value="1"/>
</dbReference>
<dbReference type="CDD" id="cd06445">
    <property type="entry name" value="ATase"/>
    <property type="match status" value="1"/>
</dbReference>
<dbReference type="EMBL" id="JBBMFA010000069">
    <property type="protein sequence ID" value="MEQ2519812.1"/>
    <property type="molecule type" value="Genomic_DNA"/>
</dbReference>
<evidence type="ECO:0000256" key="8">
    <source>
        <dbReference type="HAMAP-Rule" id="MF_00772"/>
    </source>
</evidence>
<comment type="miscellaneous">
    <text evidence="8">This enzyme catalyzes only one turnover and therefore is not strictly catalytic. According to one definition, an enzyme is a biocatalyst that acts repeatedly and over many reaction cycles.</text>
</comment>
<dbReference type="PROSITE" id="PS00374">
    <property type="entry name" value="MGMT"/>
    <property type="match status" value="1"/>
</dbReference>
<keyword evidence="2 8" id="KW-0963">Cytoplasm</keyword>
<keyword evidence="3 8" id="KW-0489">Methyltransferase</keyword>
<dbReference type="Gene3D" id="3.30.160.70">
    <property type="entry name" value="Methylated DNA-protein cysteine methyltransferase domain"/>
    <property type="match status" value="1"/>
</dbReference>
<keyword evidence="12" id="KW-1185">Reference proteome</keyword>
<protein>
    <recommendedName>
        <fullName evidence="8">Methylated-DNA--protein-cysteine methyltransferase</fullName>
        <ecNumber evidence="8">2.1.1.63</ecNumber>
    </recommendedName>
    <alternativeName>
        <fullName evidence="8">6-O-methylguanine-DNA methyltransferase</fullName>
        <shortName evidence="8">MGMT</shortName>
    </alternativeName>
    <alternativeName>
        <fullName evidence="8">O-6-methylguanine-DNA-alkyltransferase</fullName>
    </alternativeName>
</protein>
<comment type="caution">
    <text evidence="11">The sequence shown here is derived from an EMBL/GenBank/DDBJ whole genome shotgun (WGS) entry which is preliminary data.</text>
</comment>
<dbReference type="NCBIfam" id="TIGR00589">
    <property type="entry name" value="ogt"/>
    <property type="match status" value="1"/>
</dbReference>
<dbReference type="GO" id="GO:0003908">
    <property type="term" value="F:methylated-DNA-[protein]-cysteine S-methyltransferase activity"/>
    <property type="evidence" value="ECO:0007669"/>
    <property type="project" value="UniProtKB-EC"/>
</dbReference>
<comment type="function">
    <text evidence="8">Involved in the cellular defense against the biological effects of O6-methylguanine (O6-MeG) and O4-methylthymine (O4-MeT) in DNA. Repairs the methylated nucleobase in DNA by stoichiometrically transferring the methyl group to a cysteine residue in the enzyme. This is a suicide reaction: the enzyme is irreversibly inactivated.</text>
</comment>
<evidence type="ECO:0000256" key="1">
    <source>
        <dbReference type="ARBA" id="ARBA00001286"/>
    </source>
</evidence>
<evidence type="ECO:0000259" key="10">
    <source>
        <dbReference type="Pfam" id="PF02870"/>
    </source>
</evidence>
<dbReference type="InterPro" id="IPR036388">
    <property type="entry name" value="WH-like_DNA-bd_sf"/>
</dbReference>
<dbReference type="SUPFAM" id="SSF46767">
    <property type="entry name" value="Methylated DNA-protein cysteine methyltransferase, C-terminal domain"/>
    <property type="match status" value="1"/>
</dbReference>
<comment type="catalytic activity">
    <reaction evidence="7 8">
        <text>a 6-O-methyl-2'-deoxyguanosine in DNA + L-cysteinyl-[protein] = S-methyl-L-cysteinyl-[protein] + a 2'-deoxyguanosine in DNA</text>
        <dbReference type="Rhea" id="RHEA:24000"/>
        <dbReference type="Rhea" id="RHEA-COMP:10131"/>
        <dbReference type="Rhea" id="RHEA-COMP:10132"/>
        <dbReference type="Rhea" id="RHEA-COMP:11367"/>
        <dbReference type="Rhea" id="RHEA-COMP:11368"/>
        <dbReference type="ChEBI" id="CHEBI:29950"/>
        <dbReference type="ChEBI" id="CHEBI:82612"/>
        <dbReference type="ChEBI" id="CHEBI:85445"/>
        <dbReference type="ChEBI" id="CHEBI:85448"/>
        <dbReference type="EC" id="2.1.1.63"/>
    </reaction>
</comment>
<dbReference type="InterPro" id="IPR008332">
    <property type="entry name" value="MethylG_MeTrfase_N"/>
</dbReference>
<comment type="catalytic activity">
    <reaction evidence="1 8">
        <text>a 4-O-methyl-thymidine in DNA + L-cysteinyl-[protein] = a thymidine in DNA + S-methyl-L-cysteinyl-[protein]</text>
        <dbReference type="Rhea" id="RHEA:53428"/>
        <dbReference type="Rhea" id="RHEA-COMP:10131"/>
        <dbReference type="Rhea" id="RHEA-COMP:10132"/>
        <dbReference type="Rhea" id="RHEA-COMP:13555"/>
        <dbReference type="Rhea" id="RHEA-COMP:13556"/>
        <dbReference type="ChEBI" id="CHEBI:29950"/>
        <dbReference type="ChEBI" id="CHEBI:82612"/>
        <dbReference type="ChEBI" id="CHEBI:137386"/>
        <dbReference type="ChEBI" id="CHEBI:137387"/>
        <dbReference type="EC" id="2.1.1.63"/>
    </reaction>
</comment>
<feature type="domain" description="Methylated-DNA-[protein]-cysteine S-methyltransferase DNA binding" evidence="9">
    <location>
        <begin position="70"/>
        <end position="149"/>
    </location>
</feature>
<evidence type="ECO:0000256" key="2">
    <source>
        <dbReference type="ARBA" id="ARBA00022490"/>
    </source>
</evidence>
<evidence type="ECO:0000313" key="11">
    <source>
        <dbReference type="EMBL" id="MEQ2519812.1"/>
    </source>
</evidence>
<evidence type="ECO:0000256" key="7">
    <source>
        <dbReference type="ARBA" id="ARBA00049348"/>
    </source>
</evidence>
<comment type="similarity">
    <text evidence="8">Belongs to the MGMT family.</text>
</comment>
<dbReference type="EC" id="2.1.1.63" evidence="8"/>
<evidence type="ECO:0000256" key="6">
    <source>
        <dbReference type="ARBA" id="ARBA00023204"/>
    </source>
</evidence>
<dbReference type="InterPro" id="IPR036217">
    <property type="entry name" value="MethylDNA_cys_MeTrfase_DNAb"/>
</dbReference>
<dbReference type="Pfam" id="PF02870">
    <property type="entry name" value="Methyltransf_1N"/>
    <property type="match status" value="1"/>
</dbReference>
<evidence type="ECO:0000256" key="3">
    <source>
        <dbReference type="ARBA" id="ARBA00022603"/>
    </source>
</evidence>
<sequence>MNIQYLSTPVGRLVLGADDSGICWLRPGDAPSGAQLVQTPLLQTASIQLEEYFAGRRKDFELPLSLSGTPFQRACWDALCAIPYGETRTYAQQAAAVGNPKACRAVGMANHVNPIIILVPCHRVIGSNGRLTGYACGLSLKQFLLDLEAAHRTK</sequence>
<dbReference type="RefSeq" id="WP_349215247.1">
    <property type="nucleotide sequence ID" value="NZ_JBBMFA010000069.1"/>
</dbReference>
<evidence type="ECO:0000259" key="9">
    <source>
        <dbReference type="Pfam" id="PF01035"/>
    </source>
</evidence>
<evidence type="ECO:0000313" key="12">
    <source>
        <dbReference type="Proteomes" id="UP001477672"/>
    </source>
</evidence>
<comment type="subcellular location">
    <subcellularLocation>
        <location evidence="8">Cytoplasm</location>
    </subcellularLocation>
</comment>
<dbReference type="InterPro" id="IPR014048">
    <property type="entry name" value="MethylDNA_cys_MeTrfase_DNA-bd"/>
</dbReference>
<reference evidence="11 12" key="1">
    <citation type="submission" date="2024-03" db="EMBL/GenBank/DDBJ databases">
        <title>Human intestinal bacterial collection.</title>
        <authorList>
            <person name="Pauvert C."/>
            <person name="Hitch T.C.A."/>
            <person name="Clavel T."/>
        </authorList>
    </citation>
    <scope>NUCLEOTIDE SEQUENCE [LARGE SCALE GENOMIC DNA]</scope>
    <source>
        <strain evidence="11 12">CLA-JM-H11</strain>
    </source>
</reference>
<keyword evidence="4 8" id="KW-0808">Transferase</keyword>
<dbReference type="GO" id="GO:0032259">
    <property type="term" value="P:methylation"/>
    <property type="evidence" value="ECO:0007669"/>
    <property type="project" value="UniProtKB-KW"/>
</dbReference>
<dbReference type="Gene3D" id="1.10.10.10">
    <property type="entry name" value="Winged helix-like DNA-binding domain superfamily/Winged helix DNA-binding domain"/>
    <property type="match status" value="1"/>
</dbReference>
<organism evidence="11 12">
    <name type="scientific">Ruthenibacterium intestinale</name>
    <dbReference type="NCBI Taxonomy" id="3133163"/>
    <lineage>
        <taxon>Bacteria</taxon>
        <taxon>Bacillati</taxon>
        <taxon>Bacillota</taxon>
        <taxon>Clostridia</taxon>
        <taxon>Eubacteriales</taxon>
        <taxon>Oscillospiraceae</taxon>
        <taxon>Ruthenibacterium</taxon>
    </lineage>
</organism>
<proteinExistence type="inferred from homology"/>
<dbReference type="PANTHER" id="PTHR10815:SF5">
    <property type="entry name" value="METHYLATED-DNA--PROTEIN-CYSTEINE METHYLTRANSFERASE"/>
    <property type="match status" value="1"/>
</dbReference>
<dbReference type="InterPro" id="IPR023546">
    <property type="entry name" value="MGMT"/>
</dbReference>
<keyword evidence="5 8" id="KW-0227">DNA damage</keyword>
<gene>
    <name evidence="11" type="ORF">WMO24_05110</name>
</gene>
<dbReference type="Proteomes" id="UP001477672">
    <property type="component" value="Unassembled WGS sequence"/>
</dbReference>
<evidence type="ECO:0000256" key="5">
    <source>
        <dbReference type="ARBA" id="ARBA00022763"/>
    </source>
</evidence>
<dbReference type="Pfam" id="PF01035">
    <property type="entry name" value="DNA_binding_1"/>
    <property type="match status" value="1"/>
</dbReference>
<dbReference type="InterPro" id="IPR001497">
    <property type="entry name" value="MethylDNA_cys_MeTrfase_AS"/>
</dbReference>
<dbReference type="HAMAP" id="MF_00772">
    <property type="entry name" value="OGT"/>
    <property type="match status" value="1"/>
</dbReference>
<keyword evidence="6 8" id="KW-0234">DNA repair</keyword>
<name>A0ABV1GDT5_9FIRM</name>
<dbReference type="InterPro" id="IPR036631">
    <property type="entry name" value="MGMT_N_sf"/>
</dbReference>
<feature type="active site" description="Nucleophile; methyl group acceptor" evidence="8">
    <location>
        <position position="121"/>
    </location>
</feature>